<dbReference type="OrthoDB" id="5242307at2"/>
<dbReference type="EMBL" id="RKLN01000002">
    <property type="protein sequence ID" value="RVW05066.1"/>
    <property type="molecule type" value="Genomic_DNA"/>
</dbReference>
<protein>
    <recommendedName>
        <fullName evidence="3">Peptidase MA-like domain-containing protein</fullName>
    </recommendedName>
</protein>
<reference evidence="1 2" key="1">
    <citation type="submission" date="2018-11" db="EMBL/GenBank/DDBJ databases">
        <title>Rhodococcus spongicola sp. nov. and Rhodococcus xishaensis sp. nov. from marine sponges.</title>
        <authorList>
            <person name="Li L."/>
            <person name="Lin H.W."/>
        </authorList>
    </citation>
    <scope>NUCLEOTIDE SEQUENCE [LARGE SCALE GENOMIC DNA]</scope>
    <source>
        <strain evidence="1 2">LHW50502</strain>
    </source>
</reference>
<name>A0A438B2A6_9NOCA</name>
<comment type="caution">
    <text evidence="1">The sequence shown here is derived from an EMBL/GenBank/DDBJ whole genome shotgun (WGS) entry which is preliminary data.</text>
</comment>
<dbReference type="AlphaFoldDB" id="A0A438B2A6"/>
<proteinExistence type="predicted"/>
<organism evidence="1 2">
    <name type="scientific">Rhodococcus spongiicola</name>
    <dbReference type="NCBI Taxonomy" id="2487352"/>
    <lineage>
        <taxon>Bacteria</taxon>
        <taxon>Bacillati</taxon>
        <taxon>Actinomycetota</taxon>
        <taxon>Actinomycetes</taxon>
        <taxon>Mycobacteriales</taxon>
        <taxon>Nocardiaceae</taxon>
        <taxon>Rhodococcus</taxon>
    </lineage>
</organism>
<gene>
    <name evidence="1" type="ORF">EF834_08250</name>
</gene>
<sequence>MRRWEWAGLAGLAVAVALVLSLTAFDHRGDESPGRGATAVGNPYEDGRRDSAQKLLDQWARAVRSGDTAALTDLFDPAAAPGFLDAEIRRANHAAQVPFSDFGYDIGFEPEQPVPPEVADELGASDVWAPAVYLRYAIAGADTEPTRKPVALVLARRGETWKLVSDSGLPGSERETWRGPWDFGPIIAREVPGADGRSSIVLGHPTQSAMVDLLAGELADAVDQVSQVWGEDWPRRAVVFVAASEAEFESLVGTSYSGSDVAAVSVSDAVDHRSGTVSGQRIVFSPEAADRLTDLTRVAVLRHELTHVAARVVTEDGSPMWILEGYADYVGYRGIESTFGAVAPTLAAAVAAGAPPTSFPTDKDFHAGGDIARRAYESAWSLAIFVASEYGEARLGELYRDLARGEMTATQFDDRIYHVLGISAEELVHSWSTWVSKQVA</sequence>
<evidence type="ECO:0000313" key="1">
    <source>
        <dbReference type="EMBL" id="RVW05066.1"/>
    </source>
</evidence>
<dbReference type="Proteomes" id="UP000284333">
    <property type="component" value="Unassembled WGS sequence"/>
</dbReference>
<keyword evidence="2" id="KW-1185">Reference proteome</keyword>
<accession>A0A438B2A6</accession>
<evidence type="ECO:0000313" key="2">
    <source>
        <dbReference type="Proteomes" id="UP000284333"/>
    </source>
</evidence>
<evidence type="ECO:0008006" key="3">
    <source>
        <dbReference type="Google" id="ProtNLM"/>
    </source>
</evidence>